<keyword evidence="3" id="KW-1185">Reference proteome</keyword>
<dbReference type="KEGG" id="llu:AKJ09_00694"/>
<dbReference type="PATRIC" id="fig|1391654.3.peg.702"/>
<keyword evidence="2" id="KW-0812">Transmembrane</keyword>
<name>A0A0K1PKH5_9BACT</name>
<dbReference type="EMBL" id="CP012333">
    <property type="protein sequence ID" value="AKU94030.1"/>
    <property type="molecule type" value="Genomic_DNA"/>
</dbReference>
<gene>
    <name evidence="2" type="ORF">AKJ09_00694</name>
</gene>
<feature type="compositionally biased region" description="Low complexity" evidence="1">
    <location>
        <begin position="414"/>
        <end position="425"/>
    </location>
</feature>
<dbReference type="STRING" id="1391654.AKJ09_00694"/>
<evidence type="ECO:0000256" key="1">
    <source>
        <dbReference type="SAM" id="MobiDB-lite"/>
    </source>
</evidence>
<feature type="region of interest" description="Disordered" evidence="1">
    <location>
        <begin position="450"/>
        <end position="589"/>
    </location>
</feature>
<proteinExistence type="predicted"/>
<feature type="region of interest" description="Disordered" evidence="1">
    <location>
        <begin position="414"/>
        <end position="438"/>
    </location>
</feature>
<feature type="compositionally biased region" description="Polar residues" evidence="1">
    <location>
        <begin position="509"/>
        <end position="532"/>
    </location>
</feature>
<dbReference type="AlphaFoldDB" id="A0A0K1PKH5"/>
<feature type="compositionally biased region" description="Polar residues" evidence="1">
    <location>
        <begin position="481"/>
        <end position="494"/>
    </location>
</feature>
<evidence type="ECO:0000313" key="3">
    <source>
        <dbReference type="Proteomes" id="UP000064967"/>
    </source>
</evidence>
<feature type="region of interest" description="Disordered" evidence="1">
    <location>
        <begin position="332"/>
        <end position="381"/>
    </location>
</feature>
<reference evidence="2 3" key="1">
    <citation type="submission" date="2015-08" db="EMBL/GenBank/DDBJ databases">
        <authorList>
            <person name="Babu N.S."/>
            <person name="Beckwith C.J."/>
            <person name="Beseler K.G."/>
            <person name="Brison A."/>
            <person name="Carone J.V."/>
            <person name="Caskin T.P."/>
            <person name="Diamond M."/>
            <person name="Durham M.E."/>
            <person name="Foxe J.M."/>
            <person name="Go M."/>
            <person name="Henderson B.A."/>
            <person name="Jones I.B."/>
            <person name="McGettigan J.A."/>
            <person name="Micheletti S.J."/>
            <person name="Nasrallah M.E."/>
            <person name="Ortiz D."/>
            <person name="Piller C.R."/>
            <person name="Privatt S.R."/>
            <person name="Schneider S.L."/>
            <person name="Sharp S."/>
            <person name="Smith T.C."/>
            <person name="Stanton J.D."/>
            <person name="Ullery H.E."/>
            <person name="Wilson R.J."/>
            <person name="Serrano M.G."/>
            <person name="Buck G."/>
            <person name="Lee V."/>
            <person name="Wang Y."/>
            <person name="Carvalho R."/>
            <person name="Voegtly L."/>
            <person name="Shi R."/>
            <person name="Duckworth R."/>
            <person name="Johnson A."/>
            <person name="Loviza R."/>
            <person name="Walstead R."/>
            <person name="Shah Z."/>
            <person name="Kiflezghi M."/>
            <person name="Wade K."/>
            <person name="Ball S.L."/>
            <person name="Bradley K.W."/>
            <person name="Asai D.J."/>
            <person name="Bowman C.A."/>
            <person name="Russell D.A."/>
            <person name="Pope W.H."/>
            <person name="Jacobs-Sera D."/>
            <person name="Hendrix R.W."/>
            <person name="Hatfull G.F."/>
        </authorList>
    </citation>
    <scope>NUCLEOTIDE SEQUENCE [LARGE SCALE GENOMIC DNA]</scope>
    <source>
        <strain evidence="2 3">DSM 27648</strain>
    </source>
</reference>
<protein>
    <submittedName>
        <fullName evidence="2">Putative prolin-rich transmembrane protein</fullName>
    </submittedName>
</protein>
<feature type="region of interest" description="Disordered" evidence="1">
    <location>
        <begin position="39"/>
        <end position="81"/>
    </location>
</feature>
<accession>A0A0K1PKH5</accession>
<keyword evidence="2" id="KW-0472">Membrane</keyword>
<dbReference type="Pfam" id="PF20245">
    <property type="entry name" value="DUF6600"/>
    <property type="match status" value="1"/>
</dbReference>
<dbReference type="InterPro" id="IPR046535">
    <property type="entry name" value="DUF6600"/>
</dbReference>
<dbReference type="Proteomes" id="UP000064967">
    <property type="component" value="Chromosome"/>
</dbReference>
<evidence type="ECO:0000313" key="2">
    <source>
        <dbReference type="EMBL" id="AKU94030.1"/>
    </source>
</evidence>
<feature type="compositionally biased region" description="Pro residues" evidence="1">
    <location>
        <begin position="39"/>
        <end position="55"/>
    </location>
</feature>
<sequence>MGTGGFGMRRFLGQGVTALVGVVGLLVMSGCGPAPGYEPPPQVPPPYAEPVPPGYSPSSSGGGMAGEATGAPSGPSNAGYASDEIAIGADTDEYSDTDPSALTDFRPALDGHGEWVDDSAYGTVWVPAENEVGSDFVPYVSAGHWTYDDTTSWVWVSDYSWGWAPFHYGRWVHVGRRGWAWIPGRVYSGAWVVWRTGAPGYDYVGWAPAAPDWYWYGGTAVAWSFGWSPYYYYCNHHYLYGPGLYGHVYHGHGARDYEAHTRPYVPASPSTNAPGRVAANPTVGNGSGTGGRVAASPRVGAGLAARGPSPDEIGIKRDQVVAPPRGNRELDRAQAFASPRTAAPLGGSTPSAMRPNAMTASRAPDGSRYGFGPGKPVDRDMVVTPNQFDLRGGGPHNPVVSSRIDPVARAPQYQQPQYQPGAGPPVASGPRPSSSTVLPEYRSNANARMATPGLSDANHENFPSGAQRPNVPAPSAIRQAPSMTTPPTMRSAPSMTAPPTVRSSPPVASPSQPTFRSAPTVSAPTFRSTPSVSAPAIRSTPSTPTFRSTPTVSAPRPSTPTVSAPRPSTPSRPSAPSAPVRSGGGVRRR</sequence>
<feature type="compositionally biased region" description="Low complexity" evidence="1">
    <location>
        <begin position="538"/>
        <end position="581"/>
    </location>
</feature>
<organism evidence="2 3">
    <name type="scientific">Labilithrix luteola</name>
    <dbReference type="NCBI Taxonomy" id="1391654"/>
    <lineage>
        <taxon>Bacteria</taxon>
        <taxon>Pseudomonadati</taxon>
        <taxon>Myxococcota</taxon>
        <taxon>Polyangia</taxon>
        <taxon>Polyangiales</taxon>
        <taxon>Labilitrichaceae</taxon>
        <taxon>Labilithrix</taxon>
    </lineage>
</organism>